<feature type="compositionally biased region" description="Acidic residues" evidence="1">
    <location>
        <begin position="617"/>
        <end position="626"/>
    </location>
</feature>
<dbReference type="STRING" id="743788.S8G2F5"/>
<evidence type="ECO:0000256" key="1">
    <source>
        <dbReference type="SAM" id="MobiDB-lite"/>
    </source>
</evidence>
<dbReference type="HOGENOM" id="CLU_017200_0_0_1"/>
<name>S8G2F5_FOMSC</name>
<feature type="region of interest" description="Disordered" evidence="1">
    <location>
        <begin position="425"/>
        <end position="509"/>
    </location>
</feature>
<dbReference type="InterPro" id="IPR012933">
    <property type="entry name" value="HicA_mRNA_interferase"/>
</dbReference>
<dbReference type="InParanoid" id="S8G2F5"/>
<dbReference type="AlphaFoldDB" id="S8G2F5"/>
<dbReference type="Proteomes" id="UP000015241">
    <property type="component" value="Unassembled WGS sequence"/>
</dbReference>
<feature type="compositionally biased region" description="Low complexity" evidence="1">
    <location>
        <begin position="715"/>
        <end position="732"/>
    </location>
</feature>
<dbReference type="EMBL" id="KE504126">
    <property type="protein sequence ID" value="EPT04490.1"/>
    <property type="molecule type" value="Genomic_DNA"/>
</dbReference>
<feature type="compositionally biased region" description="Basic and acidic residues" evidence="1">
    <location>
        <begin position="743"/>
        <end position="762"/>
    </location>
</feature>
<sequence>MPPPKSKPPAKSTSTALVPTGPKEVFSKKAVRRDADGNKPLTARALVLRNGKYGSQGTGELVHMGKMSGREKLELLAEDLIAQSKSALAALFRLEECLKITDSQLAANLDEINDLKDPDLFQNKVLSEVRARAAPGNEKNQLELLRKPNVIASLVATRIHNAYMMASAWSIIGDLVRDLADAGVEDRTVKARLQRDVALRTRYLVLYDIVNIVTQAAQDKFALLVTNAPHYHQYFKRVEGSCSSDDPASFIFDWSYLKSVHKSFLDSIIVELCLPQSPIPRQILLQILHEAVIESPREAKKFPQAVWDAMGDLAVLVRLQELVESPLLGPECEQWKQETRKMPEEYENWVDAQIFSDQASQYYADFQDVIYPLTKTRQKATLDKLWSIVNNNYTTVSGKDVDALWQIDEINQLAPQWHATKAPKLKNAYDSDDGDMPKKSLVRGKGGKKKIPLAITMGDDSDSDGSMPSLQTVSDSSEEEVSDSGDSEDEDDDDDEEEDESGYDTDEEDMLRDMLREAMDTAMATPDFFDTKNGAAEFDALAEERKGNPFIKLLGSLRGRMFSSNPAMKTATRAEPRKPFAGRPAGAPRQAPKVTVPSATNSAPSSGAPKSTKTTVEDVEDEDEFEAKDKKKKKKKPKKKKKKPTTKEAAAAGTPNIEQLSLNTQASATPATPASTAPSTTTTNGTPATPTSPSKSKKKSSTKPAPVKQPVFNASTTTLPGPGTSSTSLPLGRTETAQSAHKYLKEEGLLGGKEKVKSRADHGNLAAIPEKKGYWSRFSRKDRTEEGQEQEPEPKGNKFSFFSKLSKKTSTYMHQLLNTSEDEKKGLAPMKWEHFLKVMREMGFTYDPSTAGSSVRFDPPDPRDAPITFHRPHPDPTLYPVMLKEFGKRLKRCYGWSVEDFYKAVQ</sequence>
<dbReference type="OrthoDB" id="2922289at2759"/>
<feature type="compositionally biased region" description="Low complexity" evidence="1">
    <location>
        <begin position="464"/>
        <end position="475"/>
    </location>
</feature>
<accession>S8G2F5</accession>
<feature type="compositionally biased region" description="Basic residues" evidence="1">
    <location>
        <begin position="630"/>
        <end position="644"/>
    </location>
</feature>
<feature type="region of interest" description="Disordered" evidence="1">
    <location>
        <begin position="851"/>
        <end position="871"/>
    </location>
</feature>
<feature type="compositionally biased region" description="Basic and acidic residues" evidence="1">
    <location>
        <begin position="769"/>
        <end position="796"/>
    </location>
</feature>
<dbReference type="eggNOG" id="ENOG502SGKN">
    <property type="taxonomic scope" value="Eukaryota"/>
</dbReference>
<reference evidence="2 3" key="1">
    <citation type="journal article" date="2012" name="Science">
        <title>The Paleozoic origin of enzymatic lignin decomposition reconstructed from 31 fungal genomes.</title>
        <authorList>
            <person name="Floudas D."/>
            <person name="Binder M."/>
            <person name="Riley R."/>
            <person name="Barry K."/>
            <person name="Blanchette R.A."/>
            <person name="Henrissat B."/>
            <person name="Martinez A.T."/>
            <person name="Otillar R."/>
            <person name="Spatafora J.W."/>
            <person name="Yadav J.S."/>
            <person name="Aerts A."/>
            <person name="Benoit I."/>
            <person name="Boyd A."/>
            <person name="Carlson A."/>
            <person name="Copeland A."/>
            <person name="Coutinho P.M."/>
            <person name="de Vries R.P."/>
            <person name="Ferreira P."/>
            <person name="Findley K."/>
            <person name="Foster B."/>
            <person name="Gaskell J."/>
            <person name="Glotzer D."/>
            <person name="Gorecki P."/>
            <person name="Heitman J."/>
            <person name="Hesse C."/>
            <person name="Hori C."/>
            <person name="Igarashi K."/>
            <person name="Jurgens J.A."/>
            <person name="Kallen N."/>
            <person name="Kersten P."/>
            <person name="Kohler A."/>
            <person name="Kuees U."/>
            <person name="Kumar T.K.A."/>
            <person name="Kuo A."/>
            <person name="LaButti K."/>
            <person name="Larrondo L.F."/>
            <person name="Lindquist E."/>
            <person name="Ling A."/>
            <person name="Lombard V."/>
            <person name="Lucas S."/>
            <person name="Lundell T."/>
            <person name="Martin R."/>
            <person name="McLaughlin D.J."/>
            <person name="Morgenstern I."/>
            <person name="Morin E."/>
            <person name="Murat C."/>
            <person name="Nagy L.G."/>
            <person name="Nolan M."/>
            <person name="Ohm R.A."/>
            <person name="Patyshakuliyeva A."/>
            <person name="Rokas A."/>
            <person name="Ruiz-Duenas F.J."/>
            <person name="Sabat G."/>
            <person name="Salamov A."/>
            <person name="Samejima M."/>
            <person name="Schmutz J."/>
            <person name="Slot J.C."/>
            <person name="St John F."/>
            <person name="Stenlid J."/>
            <person name="Sun H."/>
            <person name="Sun S."/>
            <person name="Syed K."/>
            <person name="Tsang A."/>
            <person name="Wiebenga A."/>
            <person name="Young D."/>
            <person name="Pisabarro A."/>
            <person name="Eastwood D.C."/>
            <person name="Martin F."/>
            <person name="Cullen D."/>
            <person name="Grigoriev I.V."/>
            <person name="Hibbett D.S."/>
        </authorList>
    </citation>
    <scope>NUCLEOTIDE SEQUENCE</scope>
    <source>
        <strain evidence="3">FP-58527</strain>
    </source>
</reference>
<feature type="compositionally biased region" description="Low complexity" evidence="1">
    <location>
        <begin position="579"/>
        <end position="593"/>
    </location>
</feature>
<dbReference type="PANTHER" id="PTHR40788:SF1">
    <property type="entry name" value="IPA PROTEIN"/>
    <property type="match status" value="1"/>
</dbReference>
<evidence type="ECO:0000313" key="3">
    <source>
        <dbReference type="Proteomes" id="UP000015241"/>
    </source>
</evidence>
<feature type="compositionally biased region" description="Acidic residues" evidence="1">
    <location>
        <begin position="476"/>
        <end position="509"/>
    </location>
</feature>
<proteinExistence type="predicted"/>
<feature type="compositionally biased region" description="Low complexity" evidence="1">
    <location>
        <begin position="664"/>
        <end position="694"/>
    </location>
</feature>
<dbReference type="Pfam" id="PF07927">
    <property type="entry name" value="HicA_toxin"/>
    <property type="match status" value="1"/>
</dbReference>
<feature type="region of interest" description="Disordered" evidence="1">
    <location>
        <begin position="558"/>
        <end position="800"/>
    </location>
</feature>
<evidence type="ECO:0000313" key="2">
    <source>
        <dbReference type="EMBL" id="EPT04490.1"/>
    </source>
</evidence>
<feature type="region of interest" description="Disordered" evidence="1">
    <location>
        <begin position="1"/>
        <end position="23"/>
    </location>
</feature>
<keyword evidence="3" id="KW-1185">Reference proteome</keyword>
<gene>
    <name evidence="2" type="ORF">FOMPIDRAFT_1021769</name>
</gene>
<feature type="compositionally biased region" description="Polar residues" evidence="1">
    <location>
        <begin position="597"/>
        <end position="611"/>
    </location>
</feature>
<feature type="compositionally biased region" description="Basic residues" evidence="1">
    <location>
        <begin position="440"/>
        <end position="451"/>
    </location>
</feature>
<dbReference type="PANTHER" id="PTHR40788">
    <property type="entry name" value="CLR5 DOMAIN-CONTAINING PROTEIN-RELATED"/>
    <property type="match status" value="1"/>
</dbReference>
<organism evidence="2 3">
    <name type="scientific">Fomitopsis schrenkii</name>
    <name type="common">Brown rot fungus</name>
    <dbReference type="NCBI Taxonomy" id="2126942"/>
    <lineage>
        <taxon>Eukaryota</taxon>
        <taxon>Fungi</taxon>
        <taxon>Dikarya</taxon>
        <taxon>Basidiomycota</taxon>
        <taxon>Agaricomycotina</taxon>
        <taxon>Agaricomycetes</taxon>
        <taxon>Polyporales</taxon>
        <taxon>Fomitopsis</taxon>
    </lineage>
</organism>
<dbReference type="GO" id="GO:0003729">
    <property type="term" value="F:mRNA binding"/>
    <property type="evidence" value="ECO:0007669"/>
    <property type="project" value="InterPro"/>
</dbReference>
<protein>
    <submittedName>
        <fullName evidence="2">Uncharacterized protein</fullName>
    </submittedName>
</protein>